<name>A0A1T4QCE7_9BACT</name>
<evidence type="ECO:0000313" key="2">
    <source>
        <dbReference type="Proteomes" id="UP000190065"/>
    </source>
</evidence>
<protein>
    <submittedName>
        <fullName evidence="1">Uncharacterized protein</fullName>
    </submittedName>
</protein>
<dbReference type="Pfam" id="PF18143">
    <property type="entry name" value="HAD_SAK_2"/>
    <property type="match status" value="1"/>
</dbReference>
<evidence type="ECO:0000313" key="1">
    <source>
        <dbReference type="EMBL" id="SKA01365.1"/>
    </source>
</evidence>
<sequence>MHNVNYKRKIRICHQQKCVENLRHIIEATDAKVVATSDWKYIMSFMELLDMWKARNLPGELIGTTPNCSLHRGDEIDEWLFGCDDEALDYIILDDMDASCFNEHQLSRLLIVNPYTGLDEETAERAIALLNR</sequence>
<dbReference type="EMBL" id="FUXK01000021">
    <property type="protein sequence ID" value="SKA01365.1"/>
    <property type="molecule type" value="Genomic_DNA"/>
</dbReference>
<reference evidence="1 2" key="1">
    <citation type="submission" date="2017-02" db="EMBL/GenBank/DDBJ databases">
        <authorList>
            <person name="Peterson S.W."/>
        </authorList>
    </citation>
    <scope>NUCLEOTIDE SEQUENCE [LARGE SCALE GENOMIC DNA]</scope>
    <source>
        <strain evidence="1 2">ATCC 43324</strain>
    </source>
</reference>
<organism evidence="1 2">
    <name type="scientific">Segatella oulorum</name>
    <dbReference type="NCBI Taxonomy" id="28136"/>
    <lineage>
        <taxon>Bacteria</taxon>
        <taxon>Pseudomonadati</taxon>
        <taxon>Bacteroidota</taxon>
        <taxon>Bacteroidia</taxon>
        <taxon>Bacteroidales</taxon>
        <taxon>Prevotellaceae</taxon>
        <taxon>Segatella</taxon>
    </lineage>
</organism>
<dbReference type="RefSeq" id="WP_025070416.1">
    <property type="nucleotide sequence ID" value="NZ_FUXK01000021.1"/>
</dbReference>
<dbReference type="STRING" id="28136.SAMN02745202_01771"/>
<gene>
    <name evidence="1" type="ORF">SAMN02745202_01771</name>
</gene>
<proteinExistence type="predicted"/>
<accession>A0A1T4QCE7</accession>
<dbReference type="Proteomes" id="UP000190065">
    <property type="component" value="Unassembled WGS sequence"/>
</dbReference>
<dbReference type="AlphaFoldDB" id="A0A1T4QCE7"/>